<organism evidence="10 11">
    <name type="scientific">Jiangella asiatica</name>
    <dbReference type="NCBI Taxonomy" id="2530372"/>
    <lineage>
        <taxon>Bacteria</taxon>
        <taxon>Bacillati</taxon>
        <taxon>Actinomycetota</taxon>
        <taxon>Actinomycetes</taxon>
        <taxon>Jiangellales</taxon>
        <taxon>Jiangellaceae</taxon>
        <taxon>Jiangella</taxon>
    </lineage>
</organism>
<dbReference type="InParanoid" id="A0A4V2Z0H8"/>
<feature type="domain" description="ABC transmembrane type-1" evidence="9">
    <location>
        <begin position="90"/>
        <end position="304"/>
    </location>
</feature>
<gene>
    <name evidence="10" type="ORF">E1269_23820</name>
</gene>
<accession>A0A4V2Z0H8</accession>
<sequence>MTTVTSARPARPVHRASSRPRGRRRGLHNYLFLAPAVVFVAGTVLYPLGFNLVQGFQSVGLAEIVNGGARFVGLDNYRDQFTRGEFWHSFGISLLYTAVAVALSVGGGLGLALLFNLPLRGRDQLRALMLLAWLLPTVVSANVWRWLLDGSHGLVNAALSAVGLIDGDVFWLARPDAALVAVTVATAWTLAPFAMILLLAGLQGIPGTLYEAARIDGARPVQQLRWITLPLLRPVTLATLLLCFIYTFKTFDTVFLMTGGGPGGATQTLPIYAYEQAFTFFDFDVAAVATTVLLAVPVMLSLAYFRSLRGEDRR</sequence>
<dbReference type="CDD" id="cd06261">
    <property type="entry name" value="TM_PBP2"/>
    <property type="match status" value="1"/>
</dbReference>
<comment type="similarity">
    <text evidence="7">Belongs to the binding-protein-dependent transport system permease family.</text>
</comment>
<evidence type="ECO:0000256" key="8">
    <source>
        <dbReference type="SAM" id="MobiDB-lite"/>
    </source>
</evidence>
<evidence type="ECO:0000256" key="6">
    <source>
        <dbReference type="ARBA" id="ARBA00023136"/>
    </source>
</evidence>
<dbReference type="RefSeq" id="WP_131899258.1">
    <property type="nucleotide sequence ID" value="NZ_SMKZ01000044.1"/>
</dbReference>
<feature type="transmembrane region" description="Helical" evidence="7">
    <location>
        <begin position="285"/>
        <end position="305"/>
    </location>
</feature>
<keyword evidence="11" id="KW-1185">Reference proteome</keyword>
<dbReference type="GO" id="GO:0055085">
    <property type="term" value="P:transmembrane transport"/>
    <property type="evidence" value="ECO:0007669"/>
    <property type="project" value="InterPro"/>
</dbReference>
<protein>
    <submittedName>
        <fullName evidence="10">Sugar ABC transporter permease</fullName>
    </submittedName>
</protein>
<evidence type="ECO:0000256" key="1">
    <source>
        <dbReference type="ARBA" id="ARBA00004651"/>
    </source>
</evidence>
<dbReference type="InterPro" id="IPR035906">
    <property type="entry name" value="MetI-like_sf"/>
</dbReference>
<dbReference type="AlphaFoldDB" id="A0A4V2Z0H8"/>
<reference evidence="10 11" key="1">
    <citation type="submission" date="2019-03" db="EMBL/GenBank/DDBJ databases">
        <title>Draft genome sequences of novel Actinobacteria.</title>
        <authorList>
            <person name="Sahin N."/>
            <person name="Ay H."/>
            <person name="Saygin H."/>
        </authorList>
    </citation>
    <scope>NUCLEOTIDE SEQUENCE [LARGE SCALE GENOMIC DNA]</scope>
    <source>
        <strain evidence="10 11">5K138</strain>
    </source>
</reference>
<dbReference type="Gene3D" id="1.10.3720.10">
    <property type="entry name" value="MetI-like"/>
    <property type="match status" value="1"/>
</dbReference>
<dbReference type="InterPro" id="IPR000515">
    <property type="entry name" value="MetI-like"/>
</dbReference>
<comment type="subcellular location">
    <subcellularLocation>
        <location evidence="1 7">Cell membrane</location>
        <topology evidence="1 7">Multi-pass membrane protein</topology>
    </subcellularLocation>
</comment>
<dbReference type="Pfam" id="PF00528">
    <property type="entry name" value="BPD_transp_1"/>
    <property type="match status" value="1"/>
</dbReference>
<keyword evidence="5 7" id="KW-1133">Transmembrane helix</keyword>
<comment type="caution">
    <text evidence="10">The sequence shown here is derived from an EMBL/GenBank/DDBJ whole genome shotgun (WGS) entry which is preliminary data.</text>
</comment>
<dbReference type="PANTHER" id="PTHR43005">
    <property type="entry name" value="BLR7065 PROTEIN"/>
    <property type="match status" value="1"/>
</dbReference>
<dbReference type="PANTHER" id="PTHR43005:SF1">
    <property type="entry name" value="SPERMIDINE_PUTRESCINE TRANSPORT SYSTEM PERMEASE PROTEIN"/>
    <property type="match status" value="1"/>
</dbReference>
<feature type="transmembrane region" description="Helical" evidence="7">
    <location>
        <begin position="94"/>
        <end position="115"/>
    </location>
</feature>
<keyword evidence="6 7" id="KW-0472">Membrane</keyword>
<keyword evidence="2 7" id="KW-0813">Transport</keyword>
<evidence type="ECO:0000313" key="11">
    <source>
        <dbReference type="Proteomes" id="UP000294739"/>
    </source>
</evidence>
<evidence type="ECO:0000256" key="7">
    <source>
        <dbReference type="RuleBase" id="RU363032"/>
    </source>
</evidence>
<keyword evidence="3" id="KW-1003">Cell membrane</keyword>
<evidence type="ECO:0000256" key="4">
    <source>
        <dbReference type="ARBA" id="ARBA00022692"/>
    </source>
</evidence>
<feature type="transmembrane region" description="Helical" evidence="7">
    <location>
        <begin position="177"/>
        <end position="205"/>
    </location>
</feature>
<dbReference type="Proteomes" id="UP000294739">
    <property type="component" value="Unassembled WGS sequence"/>
</dbReference>
<dbReference type="PROSITE" id="PS50928">
    <property type="entry name" value="ABC_TM1"/>
    <property type="match status" value="1"/>
</dbReference>
<feature type="transmembrane region" description="Helical" evidence="7">
    <location>
        <begin position="226"/>
        <end position="248"/>
    </location>
</feature>
<feature type="compositionally biased region" description="Basic residues" evidence="8">
    <location>
        <begin position="11"/>
        <end position="22"/>
    </location>
</feature>
<name>A0A4V2Z0H8_9ACTN</name>
<feature type="region of interest" description="Disordered" evidence="8">
    <location>
        <begin position="1"/>
        <end position="22"/>
    </location>
</feature>
<feature type="transmembrane region" description="Helical" evidence="7">
    <location>
        <begin position="27"/>
        <end position="48"/>
    </location>
</feature>
<dbReference type="SUPFAM" id="SSF161098">
    <property type="entry name" value="MetI-like"/>
    <property type="match status" value="1"/>
</dbReference>
<dbReference type="OrthoDB" id="34224at2"/>
<dbReference type="EMBL" id="SMKZ01000044">
    <property type="protein sequence ID" value="TDE01018.1"/>
    <property type="molecule type" value="Genomic_DNA"/>
</dbReference>
<feature type="transmembrane region" description="Helical" evidence="7">
    <location>
        <begin position="127"/>
        <end position="147"/>
    </location>
</feature>
<evidence type="ECO:0000313" key="10">
    <source>
        <dbReference type="EMBL" id="TDE01018.1"/>
    </source>
</evidence>
<dbReference type="GO" id="GO:0005886">
    <property type="term" value="C:plasma membrane"/>
    <property type="evidence" value="ECO:0007669"/>
    <property type="project" value="UniProtKB-SubCell"/>
</dbReference>
<evidence type="ECO:0000256" key="5">
    <source>
        <dbReference type="ARBA" id="ARBA00022989"/>
    </source>
</evidence>
<evidence type="ECO:0000256" key="2">
    <source>
        <dbReference type="ARBA" id="ARBA00022448"/>
    </source>
</evidence>
<proteinExistence type="inferred from homology"/>
<evidence type="ECO:0000256" key="3">
    <source>
        <dbReference type="ARBA" id="ARBA00022475"/>
    </source>
</evidence>
<keyword evidence="4 7" id="KW-0812">Transmembrane</keyword>
<evidence type="ECO:0000259" key="9">
    <source>
        <dbReference type="PROSITE" id="PS50928"/>
    </source>
</evidence>